<comment type="similarity">
    <text evidence="1">Belongs to the LDH/MDH superfamily. MDH type 2 family.</text>
</comment>
<organism evidence="4 5">
    <name type="scientific">Denticeps clupeoides</name>
    <name type="common">denticle herring</name>
    <dbReference type="NCBI Taxonomy" id="299321"/>
    <lineage>
        <taxon>Eukaryota</taxon>
        <taxon>Metazoa</taxon>
        <taxon>Chordata</taxon>
        <taxon>Craniata</taxon>
        <taxon>Vertebrata</taxon>
        <taxon>Euteleostomi</taxon>
        <taxon>Actinopterygii</taxon>
        <taxon>Neopterygii</taxon>
        <taxon>Teleostei</taxon>
        <taxon>Clupei</taxon>
        <taxon>Clupeiformes</taxon>
        <taxon>Denticipitoidei</taxon>
        <taxon>Denticipitidae</taxon>
        <taxon>Denticeps</taxon>
    </lineage>
</organism>
<dbReference type="GeneID" id="114790365"/>
<dbReference type="SUPFAM" id="SSF51735">
    <property type="entry name" value="NAD(P)-binding Rossmann-fold domains"/>
    <property type="match status" value="1"/>
</dbReference>
<dbReference type="AlphaFoldDB" id="A0AAY4AVJ9"/>
<evidence type="ECO:0000256" key="2">
    <source>
        <dbReference type="ARBA" id="ARBA00023002"/>
    </source>
</evidence>
<evidence type="ECO:0000313" key="5">
    <source>
        <dbReference type="Proteomes" id="UP000694580"/>
    </source>
</evidence>
<dbReference type="Gene3D" id="3.40.50.720">
    <property type="entry name" value="NAD(P)-binding Rossmann-like Domain"/>
    <property type="match status" value="1"/>
</dbReference>
<dbReference type="GO" id="GO:0016616">
    <property type="term" value="F:oxidoreductase activity, acting on the CH-OH group of donors, NAD or NADP as acceptor"/>
    <property type="evidence" value="ECO:0007669"/>
    <property type="project" value="InterPro"/>
</dbReference>
<reference evidence="4 5" key="1">
    <citation type="submission" date="2020-06" db="EMBL/GenBank/DDBJ databases">
        <authorList>
            <consortium name="Wellcome Sanger Institute Data Sharing"/>
        </authorList>
    </citation>
    <scope>NUCLEOTIDE SEQUENCE [LARGE SCALE GENOMIC DNA]</scope>
</reference>
<proteinExistence type="inferred from homology"/>
<keyword evidence="2" id="KW-0560">Oxidoreductase</keyword>
<dbReference type="SUPFAM" id="SSF56327">
    <property type="entry name" value="LDH C-terminal domain-like"/>
    <property type="match status" value="1"/>
</dbReference>
<dbReference type="InterPro" id="IPR010945">
    <property type="entry name" value="Malate_DH_type2"/>
</dbReference>
<keyword evidence="5" id="KW-1185">Reference proteome</keyword>
<feature type="domain" description="Lactate/malate dehydrogenase C-terminal" evidence="3">
    <location>
        <begin position="294"/>
        <end position="464"/>
    </location>
</feature>
<dbReference type="Proteomes" id="UP000694580">
    <property type="component" value="Chromosome 5"/>
</dbReference>
<accession>A0AAY4AVJ9</accession>
<dbReference type="FunFam" id="3.40.50.720:FF:000144">
    <property type="entry name" value="Malate dehydrogenase [NADP]"/>
    <property type="match status" value="1"/>
</dbReference>
<reference evidence="4" key="3">
    <citation type="submission" date="2025-09" db="UniProtKB">
        <authorList>
            <consortium name="Ensembl"/>
        </authorList>
    </citation>
    <scope>IDENTIFICATION</scope>
</reference>
<gene>
    <name evidence="4" type="primary">MDH1B</name>
</gene>
<dbReference type="GO" id="GO:0006108">
    <property type="term" value="P:malate metabolic process"/>
    <property type="evidence" value="ECO:0007669"/>
    <property type="project" value="InterPro"/>
</dbReference>
<dbReference type="RefSeq" id="XP_028836211.1">
    <property type="nucleotide sequence ID" value="XM_028980378.1"/>
</dbReference>
<dbReference type="GeneTree" id="ENSGT00530000063410"/>
<dbReference type="InterPro" id="IPR022383">
    <property type="entry name" value="Lactate/malate_DH_C"/>
</dbReference>
<evidence type="ECO:0000256" key="1">
    <source>
        <dbReference type="ARBA" id="ARBA00009613"/>
    </source>
</evidence>
<dbReference type="Ensembl" id="ENSDCDT00010011936.1">
    <property type="protein sequence ID" value="ENSDCDP00010011411.1"/>
    <property type="gene ID" value="ENSDCDG00010005064.1"/>
</dbReference>
<dbReference type="Pfam" id="PF02866">
    <property type="entry name" value="Ldh_1_C"/>
    <property type="match status" value="1"/>
</dbReference>
<protein>
    <recommendedName>
        <fullName evidence="3">Lactate/malate dehydrogenase C-terminal domain-containing protein</fullName>
    </recommendedName>
</protein>
<dbReference type="InterPro" id="IPR015955">
    <property type="entry name" value="Lactate_DH/Glyco_Ohase_4_C"/>
</dbReference>
<dbReference type="GO" id="GO:0016615">
    <property type="term" value="F:malate dehydrogenase activity"/>
    <property type="evidence" value="ECO:0007669"/>
    <property type="project" value="InterPro"/>
</dbReference>
<evidence type="ECO:0000313" key="4">
    <source>
        <dbReference type="Ensembl" id="ENSDCDP00010011411.1"/>
    </source>
</evidence>
<reference evidence="4" key="2">
    <citation type="submission" date="2025-08" db="UniProtKB">
        <authorList>
            <consortium name="Ensembl"/>
        </authorList>
    </citation>
    <scope>IDENTIFICATION</scope>
</reference>
<dbReference type="PANTHER" id="PTHR23382">
    <property type="entry name" value="MALATE DEHYDROGENASE"/>
    <property type="match status" value="1"/>
</dbReference>
<dbReference type="Gene3D" id="3.90.110.10">
    <property type="entry name" value="Lactate dehydrogenase/glycoside hydrolase, family 4, C-terminal"/>
    <property type="match status" value="1"/>
</dbReference>
<name>A0AAY4AVJ9_9TELE</name>
<dbReference type="InterPro" id="IPR036291">
    <property type="entry name" value="NAD(P)-bd_dom_sf"/>
</dbReference>
<sequence length="472" mass="53557">MAAFVLAGKSDCPFYAKAELLADLLQRSLPDFRVHKISIHPADWKQWLEETCWKNGWKHDCSPLVWRELTDRGGKGLLLGGYNDFMEYVQGYYSMRSDMESELMLKIATENLQTKEVYMQEETSHRQYLHPVHIWISSALNPTCYSLIPQLFTPEVFPNASLISLHLLEIGGDKEVIDGIRMETEDLALPHLLEVTVHTDLEGAFYDANLIVFLDSWPPATEKGNEDQDKELKEVAKKYRCYGQLIDRRAHKSVRVIVMGDTFINLKCSLLLENARSVDPAHFIALATQLEYEARAQIAQKLNVKQSDVTDIIIWGNITGCSHVDLQRAKVLRYNGAICGPNYSQLVLEMLYDRKWLDSEFQSLVRSRQSGLVLKLQRAAGMQATNGIITVLKAWNSNSSEQVFSLGVLSRGFFGIPQDLVFSMPVSCVDGEWSVLSSVSVNDELRMRLQESISQLTSEREKAAEPNREVSM</sequence>
<evidence type="ECO:0000259" key="3">
    <source>
        <dbReference type="Pfam" id="PF02866"/>
    </source>
</evidence>